<dbReference type="EnsemblBacteria" id="AAF12271">
    <property type="protein sequence ID" value="AAF12271"/>
    <property type="gene ID" value="DR_A0038"/>
</dbReference>
<evidence type="ECO:0000256" key="1">
    <source>
        <dbReference type="ARBA" id="ARBA00006739"/>
    </source>
</evidence>
<dbReference type="eggNOG" id="COG1216">
    <property type="taxonomic scope" value="Bacteria"/>
</dbReference>
<evidence type="ECO:0000259" key="4">
    <source>
        <dbReference type="Pfam" id="PF00535"/>
    </source>
</evidence>
<dbReference type="CAZy" id="GT2">
    <property type="family name" value="Glycosyltransferase Family 2"/>
</dbReference>
<keyword evidence="2" id="KW-0328">Glycosyltransferase</keyword>
<gene>
    <name evidence="5" type="ordered locus">DR_A0038</name>
</gene>
<dbReference type="AlphaFoldDB" id="Q9RZB6"/>
<dbReference type="PIR" id="H75596">
    <property type="entry name" value="H75596"/>
</dbReference>
<dbReference type="RefSeq" id="WP_010889298.1">
    <property type="nucleotide sequence ID" value="NC_001264.1"/>
</dbReference>
<evidence type="ECO:0000313" key="6">
    <source>
        <dbReference type="Proteomes" id="UP000002524"/>
    </source>
</evidence>
<dbReference type="InterPro" id="IPR029044">
    <property type="entry name" value="Nucleotide-diphossugar_trans"/>
</dbReference>
<dbReference type="Pfam" id="PF00535">
    <property type="entry name" value="Glycos_transf_2"/>
    <property type="match status" value="1"/>
</dbReference>
<dbReference type="Gene3D" id="3.90.550.10">
    <property type="entry name" value="Spore Coat Polysaccharide Biosynthesis Protein SpsA, Chain A"/>
    <property type="match status" value="1"/>
</dbReference>
<name>Q9RZB6_DEIRA</name>
<organism evidence="5 6">
    <name type="scientific">Deinococcus radiodurans (strain ATCC 13939 / DSM 20539 / JCM 16871 / CCUG 27074 / LMG 4051 / NBRC 15346 / NCIMB 9279 / VKM B-1422 / R1)</name>
    <dbReference type="NCBI Taxonomy" id="243230"/>
    <lineage>
        <taxon>Bacteria</taxon>
        <taxon>Thermotogati</taxon>
        <taxon>Deinococcota</taxon>
        <taxon>Deinococci</taxon>
        <taxon>Deinococcales</taxon>
        <taxon>Deinococcaceae</taxon>
        <taxon>Deinococcus</taxon>
    </lineage>
</organism>
<dbReference type="STRING" id="243230.DR_A0038"/>
<keyword evidence="3" id="KW-0808">Transferase</keyword>
<dbReference type="PANTHER" id="PTHR43179:SF12">
    <property type="entry name" value="GALACTOFURANOSYLTRANSFERASE GLFT2"/>
    <property type="match status" value="1"/>
</dbReference>
<dbReference type="GO" id="GO:0016758">
    <property type="term" value="F:hexosyltransferase activity"/>
    <property type="evidence" value="ECO:0000318"/>
    <property type="project" value="GO_Central"/>
</dbReference>
<evidence type="ECO:0000313" key="5">
    <source>
        <dbReference type="EMBL" id="AAF12271.1"/>
    </source>
</evidence>
<dbReference type="PANTHER" id="PTHR43179">
    <property type="entry name" value="RHAMNOSYLTRANSFERASE WBBL"/>
    <property type="match status" value="1"/>
</dbReference>
<dbReference type="HOGENOM" id="CLU_023845_4_1_0"/>
<dbReference type="InParanoid" id="Q9RZB6"/>
<dbReference type="Proteomes" id="UP000002524">
    <property type="component" value="Chromosome 2"/>
</dbReference>
<dbReference type="FunCoup" id="Q9RZB6">
    <property type="interactions" value="76"/>
</dbReference>
<evidence type="ECO:0000256" key="2">
    <source>
        <dbReference type="ARBA" id="ARBA00022676"/>
    </source>
</evidence>
<keyword evidence="6" id="KW-1185">Reference proteome</keyword>
<dbReference type="PaxDb" id="243230-DR_A0038"/>
<dbReference type="GO" id="GO:0000271">
    <property type="term" value="P:polysaccharide biosynthetic process"/>
    <property type="evidence" value="ECO:0000318"/>
    <property type="project" value="GO_Central"/>
</dbReference>
<protein>
    <submittedName>
        <fullName evidence="5">Rhamnosyltransferase, putative</fullName>
    </submittedName>
</protein>
<dbReference type="DNASU" id="1798164"/>
<sequence>MNSTAIVLLNWRSAKDTVKCVESLIAAEIRQCDIIIVDNDSQDESINVIKEHFTDVRVIESGKNGGFAYGCNVGIRAALSSGYNYVWLLNNDTIVDKTTLPNMIEEIKRNKKAIVGSIIRDIEFPWSVQAVGGGTINFLTGTGRHIKTFDDVDKLDYLLGASILVSREALESIGLLNEDFFMYWEDTEFCIRARRKGYFLKVAKQSNVYHKEGGSVNKESYAQTRMIFRSMRKFFLKESPFPLLPIAIRQLGKTFVSLLRREFRRIPYIWL</sequence>
<dbReference type="OrthoDB" id="9771846at2"/>
<evidence type="ECO:0000256" key="3">
    <source>
        <dbReference type="ARBA" id="ARBA00022679"/>
    </source>
</evidence>
<reference evidence="5 6" key="1">
    <citation type="journal article" date="1999" name="Science">
        <title>Genome sequence of the radioresistant bacterium Deinococcus radiodurans R1.</title>
        <authorList>
            <person name="White O."/>
            <person name="Eisen J.A."/>
            <person name="Heidelberg J.F."/>
            <person name="Hickey E.K."/>
            <person name="Peterson J.D."/>
            <person name="Dodson R.J."/>
            <person name="Haft D.H."/>
            <person name="Gwinn M.L."/>
            <person name="Nelson W.C."/>
            <person name="Richardson D.L."/>
            <person name="Moffat K.S."/>
            <person name="Qin H."/>
            <person name="Jiang L."/>
            <person name="Pamphile W."/>
            <person name="Crosby M."/>
            <person name="Shen M."/>
            <person name="Vamathevan J.J."/>
            <person name="Lam P."/>
            <person name="McDonald L."/>
            <person name="Utterback T."/>
            <person name="Zalewski C."/>
            <person name="Makarova K.S."/>
            <person name="Aravind L."/>
            <person name="Daly M.J."/>
            <person name="Minton K.W."/>
            <person name="Fleischmann R.D."/>
            <person name="Ketchum K.A."/>
            <person name="Nelson K.E."/>
            <person name="Salzberg S."/>
            <person name="Smith H.O."/>
            <person name="Venter J.C."/>
            <person name="Fraser C.M."/>
        </authorList>
    </citation>
    <scope>NUCLEOTIDE SEQUENCE [LARGE SCALE GENOMIC DNA]</scope>
    <source>
        <strain evidence="6">ATCC 13939 / DSM 20539 / JCM 16871 / LMG 4051 / NBRC 15346 / NCIMB 9279 / R1 / VKM B-1422</strain>
    </source>
</reference>
<feature type="domain" description="Glycosyltransferase 2-like" evidence="4">
    <location>
        <begin position="14"/>
        <end position="123"/>
    </location>
</feature>
<accession>Q9RZB6</accession>
<dbReference type="SUPFAM" id="SSF53448">
    <property type="entry name" value="Nucleotide-diphospho-sugar transferases"/>
    <property type="match status" value="1"/>
</dbReference>
<dbReference type="GeneID" id="69518930"/>
<dbReference type="InterPro" id="IPR001173">
    <property type="entry name" value="Glyco_trans_2-like"/>
</dbReference>
<proteinExistence type="inferred from homology"/>
<dbReference type="EMBL" id="AE001825">
    <property type="protein sequence ID" value="AAF12271.1"/>
    <property type="molecule type" value="Genomic_DNA"/>
</dbReference>
<dbReference type="KEGG" id="dra:DR_A0038"/>
<dbReference type="CDD" id="cd04186">
    <property type="entry name" value="GT_2_like_c"/>
    <property type="match status" value="1"/>
</dbReference>
<comment type="similarity">
    <text evidence="1">Belongs to the glycosyltransferase 2 family.</text>
</comment>